<dbReference type="InterPro" id="IPR007018">
    <property type="entry name" value="Mediator_Med6"/>
</dbReference>
<sequence length="334" mass="36138">MEEDREQDLAHIHWQWPEAIAANPARSLANADLAMDYFAFSPFWDPQSNNGVLRTQNIADPGYGSAQERIGLLGLTGGFEYVVAHARPPDLFVIHRRLVTGVGRRGPPTHAYFILQERIYMAPNLHTVVRTRVGNANALLERTLGMLEAARPPANPRAARMWVAGESKKEDGDEEMKDKEKEEGEDKDKDKDKDKEGKGEGKDKEKSRKEEKEQATPDWHLFNALAATRAALSSVNTLAASSRPAHDAAAEAKTLEALAAATVRPNAPPPQPAPVQPTPLGTPLAGFAALSPLNQGTPSFTPRPRLGSLSLMGGLSRPGSTFAPSVPADSPKLA</sequence>
<comment type="function">
    <text evidence="8">Component of the Mediator complex, a coactivator involved in the regulated transcription of nearly all RNA polymerase II-dependent genes. Mediator functions as a bridge to convey information from gene-specific regulatory proteins to the basal RNA polymerase II transcription machinery. Mediator is recruited to promoters by direct interactions with regulatory proteins and serves as a scaffold for the assembly of a functional preinitiation complex with RNA polymerase II and the general transcription factors.</text>
</comment>
<feature type="region of interest" description="Disordered" evidence="9">
    <location>
        <begin position="264"/>
        <end position="334"/>
    </location>
</feature>
<comment type="similarity">
    <text evidence="2 8">Belongs to the Mediator complex subunit 6 family.</text>
</comment>
<comment type="subunit">
    <text evidence="8">Component of the Mediator complex.</text>
</comment>
<evidence type="ECO:0000256" key="4">
    <source>
        <dbReference type="ARBA" id="ARBA00023015"/>
    </source>
</evidence>
<keyword evidence="11" id="KW-1185">Reference proteome</keyword>
<evidence type="ECO:0000256" key="1">
    <source>
        <dbReference type="ARBA" id="ARBA00004123"/>
    </source>
</evidence>
<name>A0A0J0XSF7_9TREE</name>
<dbReference type="GO" id="GO:0016592">
    <property type="term" value="C:mediator complex"/>
    <property type="evidence" value="ECO:0007669"/>
    <property type="project" value="InterPro"/>
</dbReference>
<evidence type="ECO:0000256" key="7">
    <source>
        <dbReference type="ARBA" id="ARBA00031259"/>
    </source>
</evidence>
<evidence type="ECO:0000313" key="11">
    <source>
        <dbReference type="Proteomes" id="UP000053611"/>
    </source>
</evidence>
<evidence type="ECO:0000256" key="3">
    <source>
        <dbReference type="ARBA" id="ARBA00020634"/>
    </source>
</evidence>
<dbReference type="PANTHER" id="PTHR13104">
    <property type="entry name" value="MED-6-RELATED"/>
    <property type="match status" value="1"/>
</dbReference>
<evidence type="ECO:0000256" key="9">
    <source>
        <dbReference type="SAM" id="MobiDB-lite"/>
    </source>
</evidence>
<keyword evidence="5 8" id="KW-0804">Transcription</keyword>
<accession>A0A0J0XSF7</accession>
<comment type="subcellular location">
    <subcellularLocation>
        <location evidence="1 8">Nucleus</location>
    </subcellularLocation>
</comment>
<dbReference type="RefSeq" id="XP_018280493.1">
    <property type="nucleotide sequence ID" value="XM_018426512.1"/>
</dbReference>
<organism evidence="10 11">
    <name type="scientific">Cutaneotrichosporon oleaginosum</name>
    <dbReference type="NCBI Taxonomy" id="879819"/>
    <lineage>
        <taxon>Eukaryota</taxon>
        <taxon>Fungi</taxon>
        <taxon>Dikarya</taxon>
        <taxon>Basidiomycota</taxon>
        <taxon>Agaricomycotina</taxon>
        <taxon>Tremellomycetes</taxon>
        <taxon>Trichosporonales</taxon>
        <taxon>Trichosporonaceae</taxon>
        <taxon>Cutaneotrichosporon</taxon>
    </lineage>
</organism>
<proteinExistence type="inferred from homology"/>
<evidence type="ECO:0000256" key="6">
    <source>
        <dbReference type="ARBA" id="ARBA00023242"/>
    </source>
</evidence>
<dbReference type="GO" id="GO:0006357">
    <property type="term" value="P:regulation of transcription by RNA polymerase II"/>
    <property type="evidence" value="ECO:0007669"/>
    <property type="project" value="InterPro"/>
</dbReference>
<evidence type="ECO:0000313" key="10">
    <source>
        <dbReference type="EMBL" id="KLT44002.1"/>
    </source>
</evidence>
<gene>
    <name evidence="8" type="primary">MED6</name>
    <name evidence="10" type="ORF">CC85DRAFT_326899</name>
</gene>
<evidence type="ECO:0000256" key="2">
    <source>
        <dbReference type="ARBA" id="ARBA00007526"/>
    </source>
</evidence>
<evidence type="ECO:0000256" key="5">
    <source>
        <dbReference type="ARBA" id="ARBA00023163"/>
    </source>
</evidence>
<keyword evidence="4 8" id="KW-0805">Transcription regulation</keyword>
<dbReference type="GeneID" id="28987115"/>
<feature type="compositionally biased region" description="Pro residues" evidence="9">
    <location>
        <begin position="266"/>
        <end position="277"/>
    </location>
</feature>
<dbReference type="OrthoDB" id="344220at2759"/>
<keyword evidence="8" id="KW-0010">Activator</keyword>
<protein>
    <recommendedName>
        <fullName evidence="3 8">Mediator of RNA polymerase II transcription subunit 6</fullName>
    </recommendedName>
    <alternativeName>
        <fullName evidence="7 8">Mediator complex subunit 6</fullName>
    </alternativeName>
</protein>
<dbReference type="STRING" id="879819.A0A0J0XSF7"/>
<reference evidence="10 11" key="1">
    <citation type="submission" date="2015-03" db="EMBL/GenBank/DDBJ databases">
        <title>Genomics and transcriptomics of the oil-accumulating basidiomycete yeast T. oleaginosus allow insights into substrate utilization and the diverse evolutionary trajectories of mating systems in fungi.</title>
        <authorList>
            <consortium name="DOE Joint Genome Institute"/>
            <person name="Kourist R."/>
            <person name="Kracht O."/>
            <person name="Bracharz F."/>
            <person name="Lipzen A."/>
            <person name="Nolan M."/>
            <person name="Ohm R."/>
            <person name="Grigoriev I."/>
            <person name="Sun S."/>
            <person name="Heitman J."/>
            <person name="Bruck T."/>
            <person name="Nowrousian M."/>
        </authorList>
    </citation>
    <scope>NUCLEOTIDE SEQUENCE [LARGE SCALE GENOMIC DNA]</scope>
    <source>
        <strain evidence="10 11">IBC0246</strain>
    </source>
</reference>
<dbReference type="Proteomes" id="UP000053611">
    <property type="component" value="Unassembled WGS sequence"/>
</dbReference>
<feature type="compositionally biased region" description="Low complexity" evidence="9">
    <location>
        <begin position="151"/>
        <end position="160"/>
    </location>
</feature>
<dbReference type="EMBL" id="KQ087190">
    <property type="protein sequence ID" value="KLT44002.1"/>
    <property type="molecule type" value="Genomic_DNA"/>
</dbReference>
<feature type="compositionally biased region" description="Basic and acidic residues" evidence="9">
    <location>
        <begin position="166"/>
        <end position="215"/>
    </location>
</feature>
<dbReference type="Pfam" id="PF04934">
    <property type="entry name" value="Med6"/>
    <property type="match status" value="1"/>
</dbReference>
<feature type="compositionally biased region" description="Low complexity" evidence="9">
    <location>
        <begin position="303"/>
        <end position="320"/>
    </location>
</feature>
<evidence type="ECO:0000256" key="8">
    <source>
        <dbReference type="RuleBase" id="RU364143"/>
    </source>
</evidence>
<dbReference type="Gene3D" id="3.10.450.580">
    <property type="entry name" value="Mediator complex, subunit Med6"/>
    <property type="match status" value="1"/>
</dbReference>
<dbReference type="GO" id="GO:0003712">
    <property type="term" value="F:transcription coregulator activity"/>
    <property type="evidence" value="ECO:0007669"/>
    <property type="project" value="InterPro"/>
</dbReference>
<feature type="region of interest" description="Disordered" evidence="9">
    <location>
        <begin position="151"/>
        <end position="218"/>
    </location>
</feature>
<keyword evidence="6 8" id="KW-0539">Nucleus</keyword>
<dbReference type="AlphaFoldDB" id="A0A0J0XSF7"/>
<dbReference type="InterPro" id="IPR038566">
    <property type="entry name" value="Mediator_Med6_sf"/>
</dbReference>